<accession>A0A7R8XD99</accession>
<reference evidence="14" key="1">
    <citation type="submission" date="2020-11" db="EMBL/GenBank/DDBJ databases">
        <authorList>
            <person name="Tran Van P."/>
        </authorList>
    </citation>
    <scope>NUCLEOTIDE SEQUENCE</scope>
</reference>
<keyword evidence="3 12" id="KW-0813">Transport</keyword>
<dbReference type="GO" id="GO:0015280">
    <property type="term" value="F:ligand-gated sodium channel activity"/>
    <property type="evidence" value="ECO:0007669"/>
    <property type="project" value="TreeGrafter"/>
</dbReference>
<keyword evidence="9 13" id="KW-0472">Membrane</keyword>
<evidence type="ECO:0000256" key="4">
    <source>
        <dbReference type="ARBA" id="ARBA00022461"/>
    </source>
</evidence>
<evidence type="ECO:0000313" key="14">
    <source>
        <dbReference type="EMBL" id="CAD7247490.1"/>
    </source>
</evidence>
<keyword evidence="5 12" id="KW-0812">Transmembrane</keyword>
<dbReference type="Pfam" id="PF00858">
    <property type="entry name" value="ASC"/>
    <property type="match status" value="1"/>
</dbReference>
<evidence type="ECO:0000256" key="10">
    <source>
        <dbReference type="ARBA" id="ARBA00023201"/>
    </source>
</evidence>
<organism evidence="14">
    <name type="scientific">Darwinula stevensoni</name>
    <dbReference type="NCBI Taxonomy" id="69355"/>
    <lineage>
        <taxon>Eukaryota</taxon>
        <taxon>Metazoa</taxon>
        <taxon>Ecdysozoa</taxon>
        <taxon>Arthropoda</taxon>
        <taxon>Crustacea</taxon>
        <taxon>Oligostraca</taxon>
        <taxon>Ostracoda</taxon>
        <taxon>Podocopa</taxon>
        <taxon>Podocopida</taxon>
        <taxon>Darwinulocopina</taxon>
        <taxon>Darwinuloidea</taxon>
        <taxon>Darwinulidae</taxon>
        <taxon>Darwinula</taxon>
    </lineage>
</organism>
<evidence type="ECO:0000313" key="15">
    <source>
        <dbReference type="Proteomes" id="UP000677054"/>
    </source>
</evidence>
<sequence length="433" mass="49504">MRVEERAPGNNPTKVVDDMIALGRSAYPESSLFRKLFWLFVFLITTGYMSYGIIDIISLYTTGKMTTSTQVNSLPQDKKFLLDASSRVDLEGIKILHCSFNEEPCREADFSLEKNEVLGNCITFNYRRDKDARHISHPEITSNNSGWDGLRLALAPYYWGTQSASITGYRLFIRKPQDITYTIDEGFNASLGEISHIGLKMVEFERIPPDQGGNCAQDTYLLQRFDPEVSHITNRTAYSKQLCQDLYASTLLMDDYNVSLDCISTLVMTHHRKILDIPEVDHGKVCYIDRRLELSFTSSPMGRHDTLFIDVLTWIKNEVAFMRKRDLKKAKFCFQPKDQMTVVHVSYETMSVEKTTEIQLYPVGRKIHKVLFAFTLKLPRKKRVSPLSWEVVELRRGVRGFAGTLHRDVIRLGFGAAGMDLGHVLVRLEEATA</sequence>
<keyword evidence="7" id="KW-0915">Sodium</keyword>
<proteinExistence type="inferred from homology"/>
<dbReference type="Gene3D" id="2.60.470.10">
    <property type="entry name" value="Acid-sensing ion channels like domains"/>
    <property type="match status" value="1"/>
</dbReference>
<evidence type="ECO:0000256" key="5">
    <source>
        <dbReference type="ARBA" id="ARBA00022692"/>
    </source>
</evidence>
<protein>
    <submittedName>
        <fullName evidence="14">Uncharacterized protein</fullName>
    </submittedName>
</protein>
<keyword evidence="10 12" id="KW-0739">Sodium transport</keyword>
<evidence type="ECO:0000256" key="3">
    <source>
        <dbReference type="ARBA" id="ARBA00022448"/>
    </source>
</evidence>
<comment type="similarity">
    <text evidence="2 12">Belongs to the amiloride-sensitive sodium channel (TC 1.A.6) family.</text>
</comment>
<gene>
    <name evidence="14" type="ORF">DSTB1V02_LOCUS7321</name>
</gene>
<dbReference type="GO" id="GO:0005886">
    <property type="term" value="C:plasma membrane"/>
    <property type="evidence" value="ECO:0007669"/>
    <property type="project" value="TreeGrafter"/>
</dbReference>
<dbReference type="EMBL" id="LR900986">
    <property type="protein sequence ID" value="CAD7247490.1"/>
    <property type="molecule type" value="Genomic_DNA"/>
</dbReference>
<evidence type="ECO:0000256" key="9">
    <source>
        <dbReference type="ARBA" id="ARBA00023136"/>
    </source>
</evidence>
<dbReference type="EMBL" id="CAJPEV010001469">
    <property type="protein sequence ID" value="CAG0892840.1"/>
    <property type="molecule type" value="Genomic_DNA"/>
</dbReference>
<dbReference type="PANTHER" id="PTHR11690">
    <property type="entry name" value="AMILORIDE-SENSITIVE SODIUM CHANNEL-RELATED"/>
    <property type="match status" value="1"/>
</dbReference>
<name>A0A7R8XD99_9CRUS</name>
<keyword evidence="4 12" id="KW-0894">Sodium channel</keyword>
<evidence type="ECO:0000256" key="6">
    <source>
        <dbReference type="ARBA" id="ARBA00022989"/>
    </source>
</evidence>
<evidence type="ECO:0000256" key="1">
    <source>
        <dbReference type="ARBA" id="ARBA00004141"/>
    </source>
</evidence>
<evidence type="ECO:0000256" key="2">
    <source>
        <dbReference type="ARBA" id="ARBA00007193"/>
    </source>
</evidence>
<dbReference type="PANTHER" id="PTHR11690:SF300">
    <property type="entry name" value="PICKPOCKET PROTEIN 19"/>
    <property type="match status" value="1"/>
</dbReference>
<evidence type="ECO:0000256" key="11">
    <source>
        <dbReference type="ARBA" id="ARBA00023303"/>
    </source>
</evidence>
<dbReference type="AlphaFoldDB" id="A0A7R8XD99"/>
<keyword evidence="15" id="KW-1185">Reference proteome</keyword>
<evidence type="ECO:0000256" key="7">
    <source>
        <dbReference type="ARBA" id="ARBA00023053"/>
    </source>
</evidence>
<keyword evidence="8 12" id="KW-0406">Ion transport</keyword>
<dbReference type="Proteomes" id="UP000677054">
    <property type="component" value="Unassembled WGS sequence"/>
</dbReference>
<evidence type="ECO:0000256" key="12">
    <source>
        <dbReference type="RuleBase" id="RU000679"/>
    </source>
</evidence>
<comment type="subcellular location">
    <subcellularLocation>
        <location evidence="1">Membrane</location>
        <topology evidence="1">Multi-pass membrane protein</topology>
    </subcellularLocation>
</comment>
<evidence type="ECO:0000256" key="13">
    <source>
        <dbReference type="SAM" id="Phobius"/>
    </source>
</evidence>
<evidence type="ECO:0000256" key="8">
    <source>
        <dbReference type="ARBA" id="ARBA00023065"/>
    </source>
</evidence>
<keyword evidence="11 12" id="KW-0407">Ion channel</keyword>
<keyword evidence="6 13" id="KW-1133">Transmembrane helix</keyword>
<feature type="transmembrane region" description="Helical" evidence="13">
    <location>
        <begin position="36"/>
        <end position="60"/>
    </location>
</feature>
<dbReference type="InterPro" id="IPR001873">
    <property type="entry name" value="ENaC"/>
</dbReference>